<dbReference type="PANTHER" id="PTHR14363:SF17">
    <property type="entry name" value="HEPARANASE-LIKE PROTEIN 3"/>
    <property type="match status" value="1"/>
</dbReference>
<dbReference type="PANTHER" id="PTHR14363">
    <property type="entry name" value="HEPARANASE-RELATED"/>
    <property type="match status" value="1"/>
</dbReference>
<gene>
    <name evidence="2" type="ORF">C2845_PM12G29990</name>
</gene>
<evidence type="ECO:0000313" key="2">
    <source>
        <dbReference type="EMBL" id="RLM80714.1"/>
    </source>
</evidence>
<accession>A0A3L6QJF0</accession>
<dbReference type="GO" id="GO:0004566">
    <property type="term" value="F:beta-glucuronidase activity"/>
    <property type="evidence" value="ECO:0007669"/>
    <property type="project" value="TreeGrafter"/>
</dbReference>
<proteinExistence type="predicted"/>
<feature type="chain" id="PRO_5018209171" evidence="1">
    <location>
        <begin position="26"/>
        <end position="114"/>
    </location>
</feature>
<dbReference type="Pfam" id="PF03662">
    <property type="entry name" value="Glyco_hydro_79n"/>
    <property type="match status" value="1"/>
</dbReference>
<dbReference type="OrthoDB" id="780629at2759"/>
<reference evidence="3" key="1">
    <citation type="journal article" date="2019" name="Nat. Commun.">
        <title>The genome of broomcorn millet.</title>
        <authorList>
            <person name="Zou C."/>
            <person name="Miki D."/>
            <person name="Li D."/>
            <person name="Tang Q."/>
            <person name="Xiao L."/>
            <person name="Rajput S."/>
            <person name="Deng P."/>
            <person name="Jia W."/>
            <person name="Huang R."/>
            <person name="Zhang M."/>
            <person name="Sun Y."/>
            <person name="Hu J."/>
            <person name="Fu X."/>
            <person name="Schnable P.S."/>
            <person name="Li F."/>
            <person name="Zhang H."/>
            <person name="Feng B."/>
            <person name="Zhu X."/>
            <person name="Liu R."/>
            <person name="Schnable J.C."/>
            <person name="Zhu J.-K."/>
            <person name="Zhang H."/>
        </authorList>
    </citation>
    <scope>NUCLEOTIDE SEQUENCE [LARGE SCALE GENOMIC DNA]</scope>
</reference>
<protein>
    <submittedName>
        <fullName evidence="2">Heparanase-like protein 3</fullName>
    </submittedName>
</protein>
<dbReference type="InterPro" id="IPR005199">
    <property type="entry name" value="Glyco_hydro_79"/>
</dbReference>
<dbReference type="AlphaFoldDB" id="A0A3L6QJF0"/>
<dbReference type="GO" id="GO:0016020">
    <property type="term" value="C:membrane"/>
    <property type="evidence" value="ECO:0007669"/>
    <property type="project" value="InterPro"/>
</dbReference>
<evidence type="ECO:0000313" key="3">
    <source>
        <dbReference type="Proteomes" id="UP000275267"/>
    </source>
</evidence>
<name>A0A3L6QJF0_PANMI</name>
<dbReference type="GO" id="GO:0009505">
    <property type="term" value="C:plant-type cell wall"/>
    <property type="evidence" value="ECO:0007669"/>
    <property type="project" value="TreeGrafter"/>
</dbReference>
<dbReference type="EMBL" id="PQIB02000012">
    <property type="protein sequence ID" value="RLM80714.1"/>
    <property type="molecule type" value="Genomic_DNA"/>
</dbReference>
<keyword evidence="3" id="KW-1185">Reference proteome</keyword>
<dbReference type="STRING" id="4540.A0A3L6QJF0"/>
<keyword evidence="1" id="KW-0732">Signal</keyword>
<sequence>MAAGLLLKVVGFCVWALFWLGGTATVSTTALAGGDAVVVDARSAVAATDDDFICATLDWWPPDKCDYGTCSWGLATLLNLGLMVGTGLLDSGGEDDGTRAAAATDTDKGAICKR</sequence>
<comment type="caution">
    <text evidence="2">The sequence shown here is derived from an EMBL/GenBank/DDBJ whole genome shotgun (WGS) entry which is preliminary data.</text>
</comment>
<feature type="signal peptide" evidence="1">
    <location>
        <begin position="1"/>
        <end position="25"/>
    </location>
</feature>
<evidence type="ECO:0000256" key="1">
    <source>
        <dbReference type="SAM" id="SignalP"/>
    </source>
</evidence>
<dbReference type="Proteomes" id="UP000275267">
    <property type="component" value="Unassembled WGS sequence"/>
</dbReference>
<organism evidence="2 3">
    <name type="scientific">Panicum miliaceum</name>
    <name type="common">Proso millet</name>
    <name type="synonym">Broomcorn millet</name>
    <dbReference type="NCBI Taxonomy" id="4540"/>
    <lineage>
        <taxon>Eukaryota</taxon>
        <taxon>Viridiplantae</taxon>
        <taxon>Streptophyta</taxon>
        <taxon>Embryophyta</taxon>
        <taxon>Tracheophyta</taxon>
        <taxon>Spermatophyta</taxon>
        <taxon>Magnoliopsida</taxon>
        <taxon>Liliopsida</taxon>
        <taxon>Poales</taxon>
        <taxon>Poaceae</taxon>
        <taxon>PACMAD clade</taxon>
        <taxon>Panicoideae</taxon>
        <taxon>Panicodae</taxon>
        <taxon>Paniceae</taxon>
        <taxon>Panicinae</taxon>
        <taxon>Panicum</taxon>
        <taxon>Panicum sect. Panicum</taxon>
    </lineage>
</organism>